<evidence type="ECO:0000313" key="2">
    <source>
        <dbReference type="Proteomes" id="UP000761534"/>
    </source>
</evidence>
<organism evidence="1 2">
    <name type="scientific">Trichomonascus ciferrii</name>
    <dbReference type="NCBI Taxonomy" id="44093"/>
    <lineage>
        <taxon>Eukaryota</taxon>
        <taxon>Fungi</taxon>
        <taxon>Dikarya</taxon>
        <taxon>Ascomycota</taxon>
        <taxon>Saccharomycotina</taxon>
        <taxon>Dipodascomycetes</taxon>
        <taxon>Dipodascales</taxon>
        <taxon>Trichomonascaceae</taxon>
        <taxon>Trichomonascus</taxon>
        <taxon>Trichomonascus ciferrii complex</taxon>
    </lineage>
</organism>
<dbReference type="Proteomes" id="UP000761534">
    <property type="component" value="Unassembled WGS sequence"/>
</dbReference>
<sequence>MAKRDLLEHFFTVPVYKDKYSTPRAYELEDDEKHIYSLNGQTVLPDAACAWLSDSEFYERYLKDFEDRLEEMANDNDFDSEPNSGFSHLSILKALETDLIVDSQNILEAKKSLEDTLIEPILTVLRACYRDKKFTIYNEQIIHEPLTEEIYQGNILANFVSYVNNQPIAIMDIVRYDLPIWIGMKLHFGIMDKELELEIHKWKQPERRITLLKDAFYDAFCYGFRNCVSLGVERLTLFDGFYFMFFEFCEYEYPRKDDDHSLIVKPKSYKMVARDASEYTARACLSGFNWYCNPLEEKQKFAFRMQTMEKSLSDHFKNLNILNIGASSETLETIPVPKKAGIEFHLSHVRVSLDLTPHITNQLDSDLFRLNSKYLQKYCKIEHATILLRTFNDEESYLLALQSYVRCQSLQGTIVPLLYGYGTNFYSHMNKSSPYFILFQDLLALTSYPSQYDTEHFLMTSVSLNKVFQCGVKHVAFYLNELRILNDRVIFAVFPGQFRQIANLPALLNIWSGISLPPAEFEKKQSKWKMVKSFRTKLRRLF</sequence>
<dbReference type="VEuPathDB" id="FungiDB:TRICI_000450"/>
<comment type="caution">
    <text evidence="1">The sequence shown here is derived from an EMBL/GenBank/DDBJ whole genome shotgun (WGS) entry which is preliminary data.</text>
</comment>
<accession>A0A642VDC7</accession>
<reference evidence="1" key="1">
    <citation type="journal article" date="2019" name="G3 (Bethesda)">
        <title>Genome Assemblies of Two Rare Opportunistic Yeast Pathogens: Diutina rugosa (syn. Candida rugosa) and Trichomonascus ciferrii (syn. Candida ciferrii).</title>
        <authorList>
            <person name="Mixao V."/>
            <person name="Saus E."/>
            <person name="Hansen A.P."/>
            <person name="Lass-Florl C."/>
            <person name="Gabaldon T."/>
        </authorList>
    </citation>
    <scope>NUCLEOTIDE SEQUENCE</scope>
    <source>
        <strain evidence="1">CBS 4856</strain>
    </source>
</reference>
<evidence type="ECO:0000313" key="1">
    <source>
        <dbReference type="EMBL" id="KAA8917389.1"/>
    </source>
</evidence>
<name>A0A642VDC7_9ASCO</name>
<protein>
    <submittedName>
        <fullName evidence="1">Uncharacterized protein</fullName>
    </submittedName>
</protein>
<gene>
    <name evidence="1" type="ORF">TRICI_000450</name>
</gene>
<dbReference type="AlphaFoldDB" id="A0A642VDC7"/>
<dbReference type="EMBL" id="SWFS01000037">
    <property type="protein sequence ID" value="KAA8917389.1"/>
    <property type="molecule type" value="Genomic_DNA"/>
</dbReference>
<proteinExistence type="predicted"/>
<keyword evidence="2" id="KW-1185">Reference proteome</keyword>